<dbReference type="AlphaFoldDB" id="A0A3L6NV26"/>
<dbReference type="EMBL" id="MRCU01000003">
    <property type="protein sequence ID" value="RKK22960.1"/>
    <property type="molecule type" value="Genomic_DNA"/>
</dbReference>
<proteinExistence type="predicted"/>
<comment type="caution">
    <text evidence="2">The sequence shown here is derived from an EMBL/GenBank/DDBJ whole genome shotgun (WGS) entry which is preliminary data.</text>
</comment>
<feature type="region of interest" description="Disordered" evidence="1">
    <location>
        <begin position="1"/>
        <end position="36"/>
    </location>
</feature>
<name>A0A3L6NV26_FUSOX</name>
<evidence type="ECO:0000313" key="2">
    <source>
        <dbReference type="EMBL" id="RKK22960.1"/>
    </source>
</evidence>
<evidence type="ECO:0000256" key="1">
    <source>
        <dbReference type="SAM" id="MobiDB-lite"/>
    </source>
</evidence>
<sequence length="36" mass="3750">MHDEHAMAPEAATALREANGESRSKDGLSVSIGTPL</sequence>
<protein>
    <submittedName>
        <fullName evidence="2">Uncharacterized protein</fullName>
    </submittedName>
</protein>
<dbReference type="Proteomes" id="UP000270866">
    <property type="component" value="Chromosome 5"/>
</dbReference>
<organism evidence="2 3">
    <name type="scientific">Fusarium oxysporum f. sp. cepae</name>
    <dbReference type="NCBI Taxonomy" id="396571"/>
    <lineage>
        <taxon>Eukaryota</taxon>
        <taxon>Fungi</taxon>
        <taxon>Dikarya</taxon>
        <taxon>Ascomycota</taxon>
        <taxon>Pezizomycotina</taxon>
        <taxon>Sordariomycetes</taxon>
        <taxon>Hypocreomycetidae</taxon>
        <taxon>Hypocreales</taxon>
        <taxon>Nectriaceae</taxon>
        <taxon>Fusarium</taxon>
        <taxon>Fusarium oxysporum species complex</taxon>
    </lineage>
</organism>
<evidence type="ECO:0000313" key="3">
    <source>
        <dbReference type="Proteomes" id="UP000270866"/>
    </source>
</evidence>
<reference evidence="2 3" key="1">
    <citation type="journal article" date="2018" name="Sci. Rep.">
        <title>Characterisation of pathogen-specific regions and novel effector candidates in Fusarium oxysporum f. sp. cepae.</title>
        <authorList>
            <person name="Armitage A.D."/>
            <person name="Taylor A."/>
            <person name="Sobczyk M.K."/>
            <person name="Baxter L."/>
            <person name="Greenfield B.P."/>
            <person name="Bates H.J."/>
            <person name="Wilson F."/>
            <person name="Jackson A.C."/>
            <person name="Ott S."/>
            <person name="Harrison R.J."/>
            <person name="Clarkson J.P."/>
        </authorList>
    </citation>
    <scope>NUCLEOTIDE SEQUENCE [LARGE SCALE GENOMIC DNA]</scope>
    <source>
        <strain evidence="2 3">FoC_Fus2</strain>
    </source>
</reference>
<accession>A0A3L6NV26</accession>
<gene>
    <name evidence="2" type="ORF">BFJ65_g5545</name>
</gene>